<name>A0A6I3J918_9ACTN</name>
<evidence type="ECO:0000259" key="6">
    <source>
        <dbReference type="Pfam" id="PF02608"/>
    </source>
</evidence>
<reference evidence="7 8" key="1">
    <citation type="submission" date="2019-10" db="EMBL/GenBank/DDBJ databases">
        <title>Nocardioides novel species isolated from the excrement of Marmot.</title>
        <authorList>
            <person name="Zhang G."/>
        </authorList>
    </citation>
    <scope>NUCLEOTIDE SEQUENCE [LARGE SCALE GENOMIC DNA]</scope>
    <source>
        <strain evidence="8">zg-579</strain>
    </source>
</reference>
<proteinExistence type="predicted"/>
<keyword evidence="2" id="KW-1003">Cell membrane</keyword>
<dbReference type="PROSITE" id="PS51257">
    <property type="entry name" value="PROKAR_LIPOPROTEIN"/>
    <property type="match status" value="1"/>
</dbReference>
<evidence type="ECO:0000256" key="3">
    <source>
        <dbReference type="ARBA" id="ARBA00022729"/>
    </source>
</evidence>
<keyword evidence="3" id="KW-0732">Signal</keyword>
<comment type="subcellular location">
    <subcellularLocation>
        <location evidence="1">Cell membrane</location>
    </subcellularLocation>
</comment>
<gene>
    <name evidence="7" type="ORF">GGQ22_02340</name>
</gene>
<comment type="caution">
    <text evidence="7">The sequence shown here is derived from an EMBL/GenBank/DDBJ whole genome shotgun (WGS) entry which is preliminary data.</text>
</comment>
<keyword evidence="8" id="KW-1185">Reference proteome</keyword>
<dbReference type="CDD" id="cd06304">
    <property type="entry name" value="PBP1_BmpA_Med_PnrA-like"/>
    <property type="match status" value="1"/>
</dbReference>
<keyword evidence="4" id="KW-0472">Membrane</keyword>
<dbReference type="AlphaFoldDB" id="A0A6I3J918"/>
<dbReference type="EMBL" id="WLCI01000003">
    <property type="protein sequence ID" value="MTB93910.1"/>
    <property type="molecule type" value="Genomic_DNA"/>
</dbReference>
<dbReference type="RefSeq" id="WP_154613720.1">
    <property type="nucleotide sequence ID" value="NZ_CP053660.1"/>
</dbReference>
<dbReference type="Gene3D" id="3.40.50.2300">
    <property type="match status" value="2"/>
</dbReference>
<evidence type="ECO:0000256" key="4">
    <source>
        <dbReference type="ARBA" id="ARBA00023136"/>
    </source>
</evidence>
<accession>A0A6I3J918</accession>
<dbReference type="InterPro" id="IPR003760">
    <property type="entry name" value="PnrA-like"/>
</dbReference>
<evidence type="ECO:0000256" key="1">
    <source>
        <dbReference type="ARBA" id="ARBA00004236"/>
    </source>
</evidence>
<dbReference type="PANTHER" id="PTHR34296:SF2">
    <property type="entry name" value="ABC TRANSPORTER GUANOSINE-BINDING PROTEIN NUPN"/>
    <property type="match status" value="1"/>
</dbReference>
<dbReference type="Proteomes" id="UP000433406">
    <property type="component" value="Unassembled WGS sequence"/>
</dbReference>
<sequence length="333" mass="34838">MRVIRRITAAAAVASLGLALSACGGSADGGDDGADKVAGIFSGPVTDADLNALGLDALKAAEKDGASVSYAESVAVPDIEGKLRQYVSSGYTVVWTHGSQFYDATAKVAKENPDVNFIAEFDGVPEDQPENLWVIDRNFHTVFYPLGVLAANLSSTGKVGYLGGLSLPFSYAEVHALEQGIEDSGKDADLKPVWTGDFNDTVKATQFTSQLLSGGNDVIVSSLNLGVVGAFEAMKGTEAGENWITVKYTDKSANDPEHYAATVLYDFAKPLMAILDEIESGTTTGVYVMGFGKGADVSIGDNVPTEAKEAAEQAVADVESGATEVELDQSEVK</sequence>
<evidence type="ECO:0000256" key="5">
    <source>
        <dbReference type="ARBA" id="ARBA00023288"/>
    </source>
</evidence>
<keyword evidence="5" id="KW-0449">Lipoprotein</keyword>
<evidence type="ECO:0000313" key="8">
    <source>
        <dbReference type="Proteomes" id="UP000433406"/>
    </source>
</evidence>
<dbReference type="Pfam" id="PF02608">
    <property type="entry name" value="Bmp"/>
    <property type="match status" value="1"/>
</dbReference>
<dbReference type="InterPro" id="IPR050957">
    <property type="entry name" value="BMP_lipoprotein"/>
</dbReference>
<evidence type="ECO:0000313" key="7">
    <source>
        <dbReference type="EMBL" id="MTB93910.1"/>
    </source>
</evidence>
<feature type="domain" description="ABC transporter substrate-binding protein PnrA-like" evidence="6">
    <location>
        <begin position="36"/>
        <end position="282"/>
    </location>
</feature>
<evidence type="ECO:0000256" key="2">
    <source>
        <dbReference type="ARBA" id="ARBA00022475"/>
    </source>
</evidence>
<dbReference type="PANTHER" id="PTHR34296">
    <property type="entry name" value="TRANSCRIPTIONAL ACTIVATOR PROTEIN MED"/>
    <property type="match status" value="1"/>
</dbReference>
<organism evidence="7 8">
    <name type="scientific">Nocardioides marmotae</name>
    <dbReference type="NCBI Taxonomy" id="2663857"/>
    <lineage>
        <taxon>Bacteria</taxon>
        <taxon>Bacillati</taxon>
        <taxon>Actinomycetota</taxon>
        <taxon>Actinomycetes</taxon>
        <taxon>Propionibacteriales</taxon>
        <taxon>Nocardioidaceae</taxon>
        <taxon>Nocardioides</taxon>
    </lineage>
</organism>
<protein>
    <submittedName>
        <fullName evidence="7">BMP family ABC transporter substrate-binding protein</fullName>
    </submittedName>
</protein>
<dbReference type="GO" id="GO:0005886">
    <property type="term" value="C:plasma membrane"/>
    <property type="evidence" value="ECO:0007669"/>
    <property type="project" value="UniProtKB-SubCell"/>
</dbReference>